<evidence type="ECO:0000256" key="1">
    <source>
        <dbReference type="SAM" id="SignalP"/>
    </source>
</evidence>
<keyword evidence="1" id="KW-0732">Signal</keyword>
<sequence>MWSTLVFVENLIFVCFSSSQMVTPTKVLLDVLNDLSADDFKTFKWFLKQKEDLGPFRPIPERRLEDADRTDTVDAMKNLYGTHTVEVTRTVLVQINRNDLLEELPKPIN</sequence>
<dbReference type="Pfam" id="PF02758">
    <property type="entry name" value="PYRIN"/>
    <property type="match status" value="1"/>
</dbReference>
<dbReference type="Ensembl" id="ENSSORT00005008275.1">
    <property type="protein sequence ID" value="ENSSORP00005007992.1"/>
    <property type="gene ID" value="ENSSORG00005004475.1"/>
</dbReference>
<reference evidence="3" key="1">
    <citation type="submission" date="2025-08" db="UniProtKB">
        <authorList>
            <consortium name="Ensembl"/>
        </authorList>
    </citation>
    <scope>IDENTIFICATION</scope>
</reference>
<keyword evidence="4" id="KW-1185">Reference proteome</keyword>
<dbReference type="InParanoid" id="A0A672YU26"/>
<accession>A0A672YU26</accession>
<reference evidence="3" key="2">
    <citation type="submission" date="2025-09" db="UniProtKB">
        <authorList>
            <consortium name="Ensembl"/>
        </authorList>
    </citation>
    <scope>IDENTIFICATION</scope>
</reference>
<name>A0A672YU26_9TELE</name>
<dbReference type="AlphaFoldDB" id="A0A672YU26"/>
<dbReference type="Proteomes" id="UP000472271">
    <property type="component" value="Unassembled WGS sequence"/>
</dbReference>
<dbReference type="Gene3D" id="1.10.533.10">
    <property type="entry name" value="Death Domain, Fas"/>
    <property type="match status" value="1"/>
</dbReference>
<dbReference type="SUPFAM" id="SSF47986">
    <property type="entry name" value="DEATH domain"/>
    <property type="match status" value="1"/>
</dbReference>
<proteinExistence type="predicted"/>
<dbReference type="CDD" id="cd08321">
    <property type="entry name" value="Pyrin_ASC-like"/>
    <property type="match status" value="1"/>
</dbReference>
<feature type="signal peptide" evidence="1">
    <location>
        <begin position="1"/>
        <end position="19"/>
    </location>
</feature>
<evidence type="ECO:0000313" key="3">
    <source>
        <dbReference type="Ensembl" id="ENSSORP00005007992.1"/>
    </source>
</evidence>
<feature type="domain" description="Pyrin" evidence="2">
    <location>
        <begin position="21"/>
        <end position="81"/>
    </location>
</feature>
<evidence type="ECO:0000313" key="4">
    <source>
        <dbReference type="Proteomes" id="UP000472271"/>
    </source>
</evidence>
<feature type="chain" id="PRO_5025579660" description="Pyrin domain-containing protein" evidence="1">
    <location>
        <begin position="20"/>
        <end position="109"/>
    </location>
</feature>
<dbReference type="SMART" id="SM01289">
    <property type="entry name" value="PYRIN"/>
    <property type="match status" value="1"/>
</dbReference>
<dbReference type="PROSITE" id="PS50824">
    <property type="entry name" value="DAPIN"/>
    <property type="match status" value="1"/>
</dbReference>
<dbReference type="FunCoup" id="A0A672YU26">
    <property type="interactions" value="1"/>
</dbReference>
<protein>
    <recommendedName>
        <fullName evidence="2">Pyrin domain-containing protein</fullName>
    </recommendedName>
</protein>
<dbReference type="InterPro" id="IPR011029">
    <property type="entry name" value="DEATH-like_dom_sf"/>
</dbReference>
<dbReference type="InterPro" id="IPR004020">
    <property type="entry name" value="DAPIN"/>
</dbReference>
<evidence type="ECO:0000259" key="2">
    <source>
        <dbReference type="PROSITE" id="PS50824"/>
    </source>
</evidence>
<organism evidence="3 4">
    <name type="scientific">Sphaeramia orbicularis</name>
    <name type="common">orbiculate cardinalfish</name>
    <dbReference type="NCBI Taxonomy" id="375764"/>
    <lineage>
        <taxon>Eukaryota</taxon>
        <taxon>Metazoa</taxon>
        <taxon>Chordata</taxon>
        <taxon>Craniata</taxon>
        <taxon>Vertebrata</taxon>
        <taxon>Euteleostomi</taxon>
        <taxon>Actinopterygii</taxon>
        <taxon>Neopterygii</taxon>
        <taxon>Teleostei</taxon>
        <taxon>Neoteleostei</taxon>
        <taxon>Acanthomorphata</taxon>
        <taxon>Gobiaria</taxon>
        <taxon>Kurtiformes</taxon>
        <taxon>Apogonoidei</taxon>
        <taxon>Apogonidae</taxon>
        <taxon>Apogoninae</taxon>
        <taxon>Sphaeramia</taxon>
    </lineage>
</organism>